<feature type="region of interest" description="Disordered" evidence="1">
    <location>
        <begin position="31"/>
        <end position="93"/>
    </location>
</feature>
<evidence type="ECO:0000313" key="2">
    <source>
        <dbReference type="EMBL" id="EEG32292.1"/>
    </source>
</evidence>
<dbReference type="eggNOG" id="ENOG5033B6A">
    <property type="taxonomic scope" value="Bacteria"/>
</dbReference>
<organism evidence="2 3">
    <name type="scientific">[Clostridium] methylpentosum DSM 5476</name>
    <dbReference type="NCBI Taxonomy" id="537013"/>
    <lineage>
        <taxon>Bacteria</taxon>
        <taxon>Bacillati</taxon>
        <taxon>Bacillota</taxon>
        <taxon>Clostridia</taxon>
        <taxon>Eubacteriales</taxon>
        <taxon>Oscillospiraceae</taxon>
        <taxon>Oscillospiraceae incertae sedis</taxon>
    </lineage>
</organism>
<comment type="caution">
    <text evidence="2">The sequence shown here is derived from an EMBL/GenBank/DDBJ whole genome shotgun (WGS) entry which is preliminary data.</text>
</comment>
<proteinExistence type="predicted"/>
<feature type="compositionally biased region" description="Polar residues" evidence="1">
    <location>
        <begin position="39"/>
        <end position="55"/>
    </location>
</feature>
<evidence type="ECO:0000256" key="1">
    <source>
        <dbReference type="SAM" id="MobiDB-lite"/>
    </source>
</evidence>
<dbReference type="AlphaFoldDB" id="C0E8C7"/>
<dbReference type="Proteomes" id="UP000003340">
    <property type="component" value="Unassembled WGS sequence"/>
</dbReference>
<reference evidence="2 3" key="1">
    <citation type="submission" date="2009-01" db="EMBL/GenBank/DDBJ databases">
        <authorList>
            <person name="Fulton L."/>
            <person name="Clifton S."/>
            <person name="Fulton B."/>
            <person name="Xu J."/>
            <person name="Minx P."/>
            <person name="Pepin K.H."/>
            <person name="Johnson M."/>
            <person name="Bhonagiri V."/>
            <person name="Nash W.E."/>
            <person name="Mardis E.R."/>
            <person name="Wilson R.K."/>
        </authorList>
    </citation>
    <scope>NUCLEOTIDE SEQUENCE [LARGE SCALE GENOMIC DNA]</scope>
    <source>
        <strain evidence="2 3">DSM 5476</strain>
    </source>
</reference>
<feature type="compositionally biased region" description="Low complexity" evidence="1">
    <location>
        <begin position="56"/>
        <end position="69"/>
    </location>
</feature>
<keyword evidence="3" id="KW-1185">Reference proteome</keyword>
<dbReference type="STRING" id="537013.CLOSTMETH_00030"/>
<dbReference type="HOGENOM" id="CLU_1892553_0_0_9"/>
<gene>
    <name evidence="2" type="ORF">CLOSTMETH_00030</name>
</gene>
<sequence>MDDIAGPQNNQNHYTNAELMAMQQDAIRRVQDMHRRAQQRVQGQPDSTRTQRGTTSHSAPRSHSSSAQEQQRRQPPAPSPPAELQQTGDETPIDKILKDLNIDKDRIILLGLIILLLNEGADRTLIIALVYLLI</sequence>
<accession>C0E8C7</accession>
<name>C0E8C7_9FIRM</name>
<reference evidence="2 3" key="2">
    <citation type="submission" date="2009-02" db="EMBL/GenBank/DDBJ databases">
        <title>Draft genome sequence of Clostridium methylpentosum (DSM 5476).</title>
        <authorList>
            <person name="Sudarsanam P."/>
            <person name="Ley R."/>
            <person name="Guruge J."/>
            <person name="Turnbaugh P.J."/>
            <person name="Mahowald M."/>
            <person name="Liep D."/>
            <person name="Gordon J."/>
        </authorList>
    </citation>
    <scope>NUCLEOTIDE SEQUENCE [LARGE SCALE GENOMIC DNA]</scope>
    <source>
        <strain evidence="2 3">DSM 5476</strain>
    </source>
</reference>
<dbReference type="EMBL" id="ACEC01000002">
    <property type="protein sequence ID" value="EEG32292.1"/>
    <property type="molecule type" value="Genomic_DNA"/>
</dbReference>
<evidence type="ECO:0000313" key="3">
    <source>
        <dbReference type="Proteomes" id="UP000003340"/>
    </source>
</evidence>
<protein>
    <submittedName>
        <fullName evidence="2">Uncharacterized protein</fullName>
    </submittedName>
</protein>